<evidence type="ECO:0000313" key="10">
    <source>
        <dbReference type="EMBL" id="KKN44782.1"/>
    </source>
</evidence>
<dbReference type="Pfam" id="PF01625">
    <property type="entry name" value="PMSR"/>
    <property type="match status" value="1"/>
</dbReference>
<evidence type="ECO:0000256" key="8">
    <source>
        <dbReference type="SAM" id="MobiDB-lite"/>
    </source>
</evidence>
<dbReference type="Gene3D" id="3.30.1060.10">
    <property type="entry name" value="Peptide methionine sulphoxide reductase MsrA"/>
    <property type="match status" value="1"/>
</dbReference>
<comment type="caution">
    <text evidence="10">The sequence shown here is derived from an EMBL/GenBank/DDBJ whole genome shotgun (WGS) entry which is preliminary data.</text>
</comment>
<feature type="domain" description="MsrB" evidence="9">
    <location>
        <begin position="50"/>
        <end position="172"/>
    </location>
</feature>
<dbReference type="InterPro" id="IPR011057">
    <property type="entry name" value="Mss4-like_sf"/>
</dbReference>
<dbReference type="GO" id="GO:0046872">
    <property type="term" value="F:metal ion binding"/>
    <property type="evidence" value="ECO:0007669"/>
    <property type="project" value="UniProtKB-KW"/>
</dbReference>
<keyword evidence="6" id="KW-0511">Multifunctional enzyme</keyword>
<name>A0A0F9R691_9ZZZZ</name>
<dbReference type="FunFam" id="2.170.150.20:FF:000001">
    <property type="entry name" value="Peptide methionine sulfoxide reductase MsrB"/>
    <property type="match status" value="1"/>
</dbReference>
<protein>
    <recommendedName>
        <fullName evidence="9">MsrB domain-containing protein</fullName>
    </recommendedName>
</protein>
<comment type="similarity">
    <text evidence="2">Belongs to the MsrB Met sulfoxide reductase family.</text>
</comment>
<accession>A0A0F9R691</accession>
<dbReference type="HAMAP" id="MF_01401">
    <property type="entry name" value="MsrA"/>
    <property type="match status" value="1"/>
</dbReference>
<dbReference type="GO" id="GO:0033743">
    <property type="term" value="F:peptide-methionine (R)-S-oxide reductase activity"/>
    <property type="evidence" value="ECO:0007669"/>
    <property type="project" value="UniProtKB-EC"/>
</dbReference>
<dbReference type="PANTHER" id="PTHR43774:SF1">
    <property type="entry name" value="PEPTIDE METHIONINE SULFOXIDE REDUCTASE MSRA 2"/>
    <property type="match status" value="1"/>
</dbReference>
<evidence type="ECO:0000256" key="1">
    <source>
        <dbReference type="ARBA" id="ARBA00001947"/>
    </source>
</evidence>
<evidence type="ECO:0000259" key="9">
    <source>
        <dbReference type="PROSITE" id="PS51790"/>
    </source>
</evidence>
<dbReference type="NCBIfam" id="TIGR00357">
    <property type="entry name" value="peptide-methionine (R)-S-oxide reductase MsrB"/>
    <property type="match status" value="1"/>
</dbReference>
<dbReference type="NCBIfam" id="TIGR00401">
    <property type="entry name" value="msrA"/>
    <property type="match status" value="1"/>
</dbReference>
<dbReference type="InterPro" id="IPR036509">
    <property type="entry name" value="Met_Sox_Rdtase_MsrA_sf"/>
</dbReference>
<dbReference type="Gene3D" id="2.170.150.20">
    <property type="entry name" value="Peptide methionine sulfoxide reductase"/>
    <property type="match status" value="1"/>
</dbReference>
<dbReference type="InterPro" id="IPR002569">
    <property type="entry name" value="Met_Sox_Rdtase_MsrA_dom"/>
</dbReference>
<evidence type="ECO:0000256" key="3">
    <source>
        <dbReference type="ARBA" id="ARBA00022723"/>
    </source>
</evidence>
<sequence length="359" mass="40946">MKKRPIYIIMILVFLSGYLSLKILSKQESINSNQSNNGDKNMIKKVEKTNKEWKGMLTVEQFHVMRKSGTEKSFSGQYNDHHEKGIYYCAGCDTPLFISETKYDHGSGWPSFSAPFDENYIEYLEDNSLFRRRTEVRCVVCGAHLGHVFDDGPGPTHKHYCINSVSLDFKRAESQPESESNHSEKPNESAKKVTKTENAIFAAGCFWGIEDKFRKTPGVISTEVGYTGGRFKNPTYKQVCTDKTGHAEAVKMTFNPAMISYEELLKVFFSIHDPTQLNRQGPDIGRQYRSAIFYYNDEQKMAAEKIIKELESTPRLGKSIATEIAPASKFNKAEEYHQQYYEKRKTDSNGQCGTDNCLI</sequence>
<dbReference type="GO" id="GO:0008113">
    <property type="term" value="F:peptide-methionine (S)-S-oxide reductase activity"/>
    <property type="evidence" value="ECO:0007669"/>
    <property type="project" value="InterPro"/>
</dbReference>
<evidence type="ECO:0000256" key="5">
    <source>
        <dbReference type="ARBA" id="ARBA00023002"/>
    </source>
</evidence>
<dbReference type="SUPFAM" id="SSF55068">
    <property type="entry name" value="Peptide methionine sulfoxide reductase"/>
    <property type="match status" value="1"/>
</dbReference>
<dbReference type="PROSITE" id="PS51790">
    <property type="entry name" value="MSRB"/>
    <property type="match status" value="1"/>
</dbReference>
<keyword evidence="3" id="KW-0479">Metal-binding</keyword>
<dbReference type="GO" id="GO:0006979">
    <property type="term" value="P:response to oxidative stress"/>
    <property type="evidence" value="ECO:0007669"/>
    <property type="project" value="UniProtKB-ARBA"/>
</dbReference>
<keyword evidence="4" id="KW-0862">Zinc</keyword>
<proteinExistence type="inferred from homology"/>
<evidence type="ECO:0000256" key="2">
    <source>
        <dbReference type="ARBA" id="ARBA00007174"/>
    </source>
</evidence>
<dbReference type="SUPFAM" id="SSF51316">
    <property type="entry name" value="Mss4-like"/>
    <property type="match status" value="1"/>
</dbReference>
<dbReference type="InterPro" id="IPR002579">
    <property type="entry name" value="Met_Sox_Rdtase_MsrB_dom"/>
</dbReference>
<comment type="cofactor">
    <cofactor evidence="1">
        <name>Zn(2+)</name>
        <dbReference type="ChEBI" id="CHEBI:29105"/>
    </cofactor>
</comment>
<dbReference type="NCBIfam" id="NF004042">
    <property type="entry name" value="PRK05550.1"/>
    <property type="match status" value="1"/>
</dbReference>
<evidence type="ECO:0000256" key="7">
    <source>
        <dbReference type="ARBA" id="ARBA00048488"/>
    </source>
</evidence>
<evidence type="ECO:0000256" key="6">
    <source>
        <dbReference type="ARBA" id="ARBA00023268"/>
    </source>
</evidence>
<comment type="catalytic activity">
    <reaction evidence="7">
        <text>L-methionyl-[protein] + [thioredoxin]-disulfide + H2O = L-methionyl-(R)-S-oxide-[protein] + [thioredoxin]-dithiol</text>
        <dbReference type="Rhea" id="RHEA:24164"/>
        <dbReference type="Rhea" id="RHEA-COMP:10698"/>
        <dbReference type="Rhea" id="RHEA-COMP:10700"/>
        <dbReference type="Rhea" id="RHEA-COMP:12313"/>
        <dbReference type="Rhea" id="RHEA-COMP:12314"/>
        <dbReference type="ChEBI" id="CHEBI:15377"/>
        <dbReference type="ChEBI" id="CHEBI:16044"/>
        <dbReference type="ChEBI" id="CHEBI:29950"/>
        <dbReference type="ChEBI" id="CHEBI:45764"/>
        <dbReference type="ChEBI" id="CHEBI:50058"/>
        <dbReference type="EC" id="1.8.4.12"/>
    </reaction>
</comment>
<gene>
    <name evidence="10" type="ORF">LCGC14_0689700</name>
</gene>
<organism evidence="10">
    <name type="scientific">marine sediment metagenome</name>
    <dbReference type="NCBI Taxonomy" id="412755"/>
    <lineage>
        <taxon>unclassified sequences</taxon>
        <taxon>metagenomes</taxon>
        <taxon>ecological metagenomes</taxon>
    </lineage>
</organism>
<feature type="region of interest" description="Disordered" evidence="8">
    <location>
        <begin position="172"/>
        <end position="193"/>
    </location>
</feature>
<reference evidence="10" key="1">
    <citation type="journal article" date="2015" name="Nature">
        <title>Complex archaea that bridge the gap between prokaryotes and eukaryotes.</title>
        <authorList>
            <person name="Spang A."/>
            <person name="Saw J.H."/>
            <person name="Jorgensen S.L."/>
            <person name="Zaremba-Niedzwiedzka K."/>
            <person name="Martijn J."/>
            <person name="Lind A.E."/>
            <person name="van Eijk R."/>
            <person name="Schleper C."/>
            <person name="Guy L."/>
            <person name="Ettema T.J."/>
        </authorList>
    </citation>
    <scope>NUCLEOTIDE SEQUENCE</scope>
</reference>
<evidence type="ECO:0000256" key="4">
    <source>
        <dbReference type="ARBA" id="ARBA00022833"/>
    </source>
</evidence>
<dbReference type="Pfam" id="PF01641">
    <property type="entry name" value="SelR"/>
    <property type="match status" value="1"/>
</dbReference>
<keyword evidence="5" id="KW-0560">Oxidoreductase</keyword>
<dbReference type="PANTHER" id="PTHR43774">
    <property type="entry name" value="PEPTIDE METHIONINE SULFOXIDE REDUCTASE"/>
    <property type="match status" value="1"/>
</dbReference>
<dbReference type="EMBL" id="LAZR01001430">
    <property type="protein sequence ID" value="KKN44782.1"/>
    <property type="molecule type" value="Genomic_DNA"/>
</dbReference>
<dbReference type="AlphaFoldDB" id="A0A0F9R691"/>